<keyword evidence="2" id="KW-1185">Reference proteome</keyword>
<evidence type="ECO:0000313" key="1">
    <source>
        <dbReference type="EMBL" id="KAH7679136.1"/>
    </source>
</evidence>
<accession>A0ACB7VWN9</accession>
<reference evidence="2" key="1">
    <citation type="journal article" date="2022" name="Nat. Commun.">
        <title>Chromosome evolution and the genetic basis of agronomically important traits in greater yam.</title>
        <authorList>
            <person name="Bredeson J.V."/>
            <person name="Lyons J.B."/>
            <person name="Oniyinde I.O."/>
            <person name="Okereke N.R."/>
            <person name="Kolade O."/>
            <person name="Nnabue I."/>
            <person name="Nwadili C.O."/>
            <person name="Hribova E."/>
            <person name="Parker M."/>
            <person name="Nwogha J."/>
            <person name="Shu S."/>
            <person name="Carlson J."/>
            <person name="Kariba R."/>
            <person name="Muthemba S."/>
            <person name="Knop K."/>
            <person name="Barton G.J."/>
            <person name="Sherwood A.V."/>
            <person name="Lopez-Montes A."/>
            <person name="Asiedu R."/>
            <person name="Jamnadass R."/>
            <person name="Muchugi A."/>
            <person name="Goodstein D."/>
            <person name="Egesi C.N."/>
            <person name="Featherston J."/>
            <person name="Asfaw A."/>
            <person name="Simpson G.G."/>
            <person name="Dolezel J."/>
            <person name="Hendre P.S."/>
            <person name="Van Deynze A."/>
            <person name="Kumar P.L."/>
            <person name="Obidiegwu J.E."/>
            <person name="Bhattacharjee R."/>
            <person name="Rokhsar D.S."/>
        </authorList>
    </citation>
    <scope>NUCLEOTIDE SEQUENCE [LARGE SCALE GENOMIC DNA]</scope>
    <source>
        <strain evidence="2">cv. TDa95/00328</strain>
    </source>
</reference>
<organism evidence="1 2">
    <name type="scientific">Dioscorea alata</name>
    <name type="common">Purple yam</name>
    <dbReference type="NCBI Taxonomy" id="55571"/>
    <lineage>
        <taxon>Eukaryota</taxon>
        <taxon>Viridiplantae</taxon>
        <taxon>Streptophyta</taxon>
        <taxon>Embryophyta</taxon>
        <taxon>Tracheophyta</taxon>
        <taxon>Spermatophyta</taxon>
        <taxon>Magnoliopsida</taxon>
        <taxon>Liliopsida</taxon>
        <taxon>Dioscoreales</taxon>
        <taxon>Dioscoreaceae</taxon>
        <taxon>Dioscorea</taxon>
    </lineage>
</organism>
<name>A0ACB7VWN9_DIOAL</name>
<sequence length="939" mass="107256">MDFLSSITVVILDHAWTPVRRHCGYLISYKSKIEKLKTKFDELDDLRKEVQEKVDAAKLERVEDAKSVVRTWLRTVDRMEKEVKKINDEASVISNSCFLNINLHYKLGREAANLAVTIDDLTKKSKFESVSHKCPPPSTTDSLLFNEDYVIFSSWKSHVKKILEALKDEAVHSIGLWGMGGAGKTTLVKDIAKQAKEQNLFGEVVMVTISQNIDLKRIQTVIAESLGLDLKEDSVEVRAVKLADRLTDTENKVLVILDDLWEKLDLSKVMIPRSLMGTTCKVVITTRNKDVCERMSCQEIVELKKLSDEESWSLFRSRAGDAVESRTMRELARNVARECDGLPLALVVLGATLNGKRPEVWNTVLKQLKMSMEVDLLGVSKEVFQSIKLSFDFLESEATKCCFLHCCLYPEDWDIPNEELMHMMVGGGLLIGVETLNDAQGRVDLLLDQLKACGLLLQGSSESCVSMHDVVRDVAIHISEKDHVFYVRAGQSWEKWPRTVESEMRNCRRLSLMNNDIKDLPPNPMEYPKLETLILRDNAWLSSIPEMFFQHMGCLMVLDLSSTRIKSLPKSISCLTNLRVLNLRNCHYLKDISHINGLKMLEMLILKGSPVSIAPEGVGWTQNLRFIDLNYSMNDYFSKEFPRFHRLEQLFMDKFAGSFRELIISLRHLTHLFIEEVVDLDDPLSHELVSPGSWPDRLLKFSISFVESQPWHFFLSKDRRGLKLMGTKPLAVWVKRLLETTRQLVLVEFQETELISINSDIPPLVFSSLEYLEVVNSPKLTKLLGDELSLHEEIPLSQLKLMFIGNCPRLTKLIPSRLCQRSMQKLLRLEVKDCPMMLELFPCDGAHDITELLPRLWCLVLIGLQRLQNVLQPFQCLPNLMEFYIHNNCGVRYVVSSKMETVTVADPFPALENLEIINCQEMSEIISLPLLLCKPRASS</sequence>
<gene>
    <name evidence="1" type="ORF">IHE45_06G039300</name>
</gene>
<keyword evidence="1" id="KW-0378">Hydrolase</keyword>
<evidence type="ECO:0000313" key="2">
    <source>
        <dbReference type="Proteomes" id="UP000827976"/>
    </source>
</evidence>
<comment type="caution">
    <text evidence="1">The sequence shown here is derived from an EMBL/GenBank/DDBJ whole genome shotgun (WGS) entry which is preliminary data.</text>
</comment>
<dbReference type="Proteomes" id="UP000827976">
    <property type="component" value="Chromosome 6"/>
</dbReference>
<dbReference type="EMBL" id="CM037016">
    <property type="protein sequence ID" value="KAH7679136.1"/>
    <property type="molecule type" value="Genomic_DNA"/>
</dbReference>
<protein>
    <submittedName>
        <fullName evidence="1">P-loop containing nucleoside triphosphate hydrolase protein</fullName>
    </submittedName>
</protein>
<proteinExistence type="predicted"/>